<keyword evidence="2" id="KW-1185">Reference proteome</keyword>
<name>A0ABN8RNK6_9CNID</name>
<accession>A0ABN8RNK6</accession>
<sequence>MKNKGPLGMGVKKKKSKGKAADAFVEHALPWMGRKAVEMGRYGASELMRNKKLQKKAVNYGINKLTPFIEDSVGTAMDQLSTKVRPKKKYKTDGSGKGIDPMTVVKKAPDIAMKTTQGLIPSLKPVYDRYNSGDIMKSAFGSEHGITSCKFCRRPTAAEEKAKGIIRKGSNPELFFAFNKDGKRFRQYKSTFFNKNPEALTEMAGIISSNPDTWPDIIRNKYGINIDEHFWETIRY</sequence>
<dbReference type="Proteomes" id="UP001159405">
    <property type="component" value="Unassembled WGS sequence"/>
</dbReference>
<reference evidence="1 2" key="1">
    <citation type="submission" date="2022-05" db="EMBL/GenBank/DDBJ databases">
        <authorList>
            <consortium name="Genoscope - CEA"/>
            <person name="William W."/>
        </authorList>
    </citation>
    <scope>NUCLEOTIDE SEQUENCE [LARGE SCALE GENOMIC DNA]</scope>
</reference>
<protein>
    <submittedName>
        <fullName evidence="1">Uncharacterized protein</fullName>
    </submittedName>
</protein>
<comment type="caution">
    <text evidence="1">The sequence shown here is derived from an EMBL/GenBank/DDBJ whole genome shotgun (WGS) entry which is preliminary data.</text>
</comment>
<evidence type="ECO:0000313" key="2">
    <source>
        <dbReference type="Proteomes" id="UP001159405"/>
    </source>
</evidence>
<gene>
    <name evidence="1" type="ORF">PLOB_00022373</name>
</gene>
<organism evidence="1 2">
    <name type="scientific">Porites lobata</name>
    <dbReference type="NCBI Taxonomy" id="104759"/>
    <lineage>
        <taxon>Eukaryota</taxon>
        <taxon>Metazoa</taxon>
        <taxon>Cnidaria</taxon>
        <taxon>Anthozoa</taxon>
        <taxon>Hexacorallia</taxon>
        <taxon>Scleractinia</taxon>
        <taxon>Fungiina</taxon>
        <taxon>Poritidae</taxon>
        <taxon>Porites</taxon>
    </lineage>
</organism>
<evidence type="ECO:0000313" key="1">
    <source>
        <dbReference type="EMBL" id="CAH3179688.1"/>
    </source>
</evidence>
<proteinExistence type="predicted"/>
<dbReference type="EMBL" id="CALNXK010000261">
    <property type="protein sequence ID" value="CAH3179688.1"/>
    <property type="molecule type" value="Genomic_DNA"/>
</dbReference>